<dbReference type="PANTHER" id="PTHR30163:SF8">
    <property type="entry name" value="LYTIC MUREIN TRANSGLYCOSYLASE"/>
    <property type="match status" value="1"/>
</dbReference>
<dbReference type="InterPro" id="IPR006311">
    <property type="entry name" value="TAT_signal"/>
</dbReference>
<evidence type="ECO:0000313" key="4">
    <source>
        <dbReference type="Proteomes" id="UP000048984"/>
    </source>
</evidence>
<dbReference type="SUPFAM" id="SSF53955">
    <property type="entry name" value="Lysozyme-like"/>
    <property type="match status" value="1"/>
</dbReference>
<dbReference type="Gene3D" id="1.10.101.10">
    <property type="entry name" value="PGBD-like superfamily/PGBD"/>
    <property type="match status" value="1"/>
</dbReference>
<dbReference type="AlphaFoldDB" id="A0A0P6VWY7"/>
<protein>
    <submittedName>
        <fullName evidence="3">Lytic transglycosylase</fullName>
    </submittedName>
</protein>
<dbReference type="InterPro" id="IPR036366">
    <property type="entry name" value="PGBDSf"/>
</dbReference>
<evidence type="ECO:0000259" key="1">
    <source>
        <dbReference type="Pfam" id="PF01471"/>
    </source>
</evidence>
<dbReference type="CDD" id="cd13399">
    <property type="entry name" value="Slt35-like"/>
    <property type="match status" value="1"/>
</dbReference>
<keyword evidence="4" id="KW-1185">Reference proteome</keyword>
<dbReference type="InterPro" id="IPR043426">
    <property type="entry name" value="MltB-like"/>
</dbReference>
<comment type="caution">
    <text evidence="3">The sequence shown here is derived from an EMBL/GenBank/DDBJ whole genome shotgun (WGS) entry which is preliminary data.</text>
</comment>
<dbReference type="InterPro" id="IPR036365">
    <property type="entry name" value="PGBD-like_sf"/>
</dbReference>
<dbReference type="InterPro" id="IPR023346">
    <property type="entry name" value="Lysozyme-like_dom_sf"/>
</dbReference>
<dbReference type="InterPro" id="IPR002477">
    <property type="entry name" value="Peptidoglycan-bd-like"/>
</dbReference>
<dbReference type="PROSITE" id="PS51318">
    <property type="entry name" value="TAT"/>
    <property type="match status" value="1"/>
</dbReference>
<evidence type="ECO:0000313" key="3">
    <source>
        <dbReference type="EMBL" id="KPL55752.1"/>
    </source>
</evidence>
<dbReference type="GO" id="GO:0008933">
    <property type="term" value="F:peptidoglycan lytic transglycosylase activity"/>
    <property type="evidence" value="ECO:0007669"/>
    <property type="project" value="TreeGrafter"/>
</dbReference>
<dbReference type="GO" id="GO:0009253">
    <property type="term" value="P:peptidoglycan catabolic process"/>
    <property type="evidence" value="ECO:0007669"/>
    <property type="project" value="TreeGrafter"/>
</dbReference>
<reference evidence="3 4" key="2">
    <citation type="submission" date="2015-10" db="EMBL/GenBank/DDBJ databases">
        <title>Draft Genome Sequence of Prosthecomicrobium hirschii ATCC 27832.</title>
        <authorList>
            <person name="Daniel J."/>
            <person name="Givan S.A."/>
            <person name="Brun Y.V."/>
            <person name="Brown P.J."/>
        </authorList>
    </citation>
    <scope>NUCLEOTIDE SEQUENCE [LARGE SCALE GENOMIC DNA]</scope>
    <source>
        <strain evidence="3 4">16</strain>
    </source>
</reference>
<dbReference type="InterPro" id="IPR031304">
    <property type="entry name" value="SLT_2"/>
</dbReference>
<dbReference type="Gene3D" id="1.10.530.10">
    <property type="match status" value="1"/>
</dbReference>
<dbReference type="Pfam" id="PF13406">
    <property type="entry name" value="SLT_2"/>
    <property type="match status" value="1"/>
</dbReference>
<dbReference type="NCBIfam" id="TIGR02283">
    <property type="entry name" value="MltB_2"/>
    <property type="match status" value="1"/>
</dbReference>
<evidence type="ECO:0000259" key="2">
    <source>
        <dbReference type="Pfam" id="PF13406"/>
    </source>
</evidence>
<gene>
    <name evidence="3" type="ORF">ABB55_08630</name>
</gene>
<accession>A0A0P6VWY7</accession>
<dbReference type="EMBL" id="LJYW01000001">
    <property type="protein sequence ID" value="KPL55752.1"/>
    <property type="molecule type" value="Genomic_DNA"/>
</dbReference>
<organism evidence="3 4">
    <name type="scientific">Prosthecodimorpha hirschii</name>
    <dbReference type="NCBI Taxonomy" id="665126"/>
    <lineage>
        <taxon>Bacteria</taxon>
        <taxon>Pseudomonadati</taxon>
        <taxon>Pseudomonadota</taxon>
        <taxon>Alphaproteobacteria</taxon>
        <taxon>Hyphomicrobiales</taxon>
        <taxon>Ancalomicrobiaceae</taxon>
        <taxon>Prosthecodimorpha</taxon>
    </lineage>
</organism>
<sequence length="431" mass="47799">MDDAIACRTDALAPPAGVRFDAPSRRALLAGGLGAMAAAGLGGPAWGQTSTYEFAQWVQVFKPRATANGVRGEMYDWVMSQTQPDTKVFEFDKSQPEVQEPIWRYLNRRVNEWRINTGRERVKQYAELFGRIEQVYGVDRFMLCALWGMESAFGDVAVNTKWMRPVIPCLAALAWGDARRRSYWEQELINALIIVDRGWATPADMVGSWAGAMGHTQWMPEVWLNMGVDFDRDGRISPFGKPDDALAGTARYLVERGKFRRGETWGYEVKLPPTFNAGLADGKLIKTVAQWKALGVTRVSGDPFPRDADQARLAVPAGVKGPAFMYLQNLFALRSYNPSTKYALAIGHLADRIRGGGAFVQPWPTDERQLSLEEAQELQTRLTQLGFDTGGTDGRVGDKTQAAVQAWQRSVGMTPADGFPSDKVLKRLRGG</sequence>
<feature type="domain" description="Peptidoglycan binding-like" evidence="1">
    <location>
        <begin position="373"/>
        <end position="428"/>
    </location>
</feature>
<reference evidence="3 4" key="1">
    <citation type="submission" date="2015-09" db="EMBL/GenBank/DDBJ databases">
        <authorList>
            <person name="Jackson K.R."/>
            <person name="Lunt B.L."/>
            <person name="Fisher J.N.B."/>
            <person name="Gardner A.V."/>
            <person name="Bailey M.E."/>
            <person name="Deus L.M."/>
            <person name="Earl A.S."/>
            <person name="Gibby P.D."/>
            <person name="Hartmann K.A."/>
            <person name="Liu J.E."/>
            <person name="Manci A.M."/>
            <person name="Nielsen D.A."/>
            <person name="Solomon M.B."/>
            <person name="Breakwell D.P."/>
            <person name="Burnett S.H."/>
            <person name="Grose J.H."/>
        </authorList>
    </citation>
    <scope>NUCLEOTIDE SEQUENCE [LARGE SCALE GENOMIC DNA]</scope>
    <source>
        <strain evidence="3 4">16</strain>
    </source>
</reference>
<dbReference type="SUPFAM" id="SSF47090">
    <property type="entry name" value="PGBD-like"/>
    <property type="match status" value="1"/>
</dbReference>
<name>A0A0P6VWY7_9HYPH</name>
<dbReference type="STRING" id="665126.ABB55_08630"/>
<dbReference type="InterPro" id="IPR011970">
    <property type="entry name" value="MltB_2"/>
</dbReference>
<proteinExistence type="predicted"/>
<dbReference type="Proteomes" id="UP000048984">
    <property type="component" value="Unassembled WGS sequence"/>
</dbReference>
<dbReference type="Pfam" id="PF01471">
    <property type="entry name" value="PG_binding_1"/>
    <property type="match status" value="1"/>
</dbReference>
<dbReference type="Gene3D" id="1.10.8.350">
    <property type="entry name" value="Bacterial muramidase"/>
    <property type="match status" value="1"/>
</dbReference>
<dbReference type="PANTHER" id="PTHR30163">
    <property type="entry name" value="MEMBRANE-BOUND LYTIC MUREIN TRANSGLYCOSYLASE B"/>
    <property type="match status" value="1"/>
</dbReference>
<feature type="domain" description="Transglycosylase SLT" evidence="2">
    <location>
        <begin position="54"/>
        <end position="351"/>
    </location>
</feature>